<gene>
    <name evidence="1" type="ORF">OPT61_g2990</name>
</gene>
<name>A0ACC2IJH3_9PLEO</name>
<evidence type="ECO:0000313" key="2">
    <source>
        <dbReference type="Proteomes" id="UP001153331"/>
    </source>
</evidence>
<accession>A0ACC2IJH3</accession>
<keyword evidence="2" id="KW-1185">Reference proteome</keyword>
<proteinExistence type="predicted"/>
<dbReference type="EMBL" id="JAPHNI010000145">
    <property type="protein sequence ID" value="KAJ8115340.1"/>
    <property type="molecule type" value="Genomic_DNA"/>
</dbReference>
<dbReference type="Proteomes" id="UP001153331">
    <property type="component" value="Unassembled WGS sequence"/>
</dbReference>
<organism evidence="1 2">
    <name type="scientific">Boeremia exigua</name>
    <dbReference type="NCBI Taxonomy" id="749465"/>
    <lineage>
        <taxon>Eukaryota</taxon>
        <taxon>Fungi</taxon>
        <taxon>Dikarya</taxon>
        <taxon>Ascomycota</taxon>
        <taxon>Pezizomycotina</taxon>
        <taxon>Dothideomycetes</taxon>
        <taxon>Pleosporomycetidae</taxon>
        <taxon>Pleosporales</taxon>
        <taxon>Pleosporineae</taxon>
        <taxon>Didymellaceae</taxon>
        <taxon>Boeremia</taxon>
    </lineage>
</organism>
<evidence type="ECO:0000313" key="1">
    <source>
        <dbReference type="EMBL" id="KAJ8115340.1"/>
    </source>
</evidence>
<comment type="caution">
    <text evidence="1">The sequence shown here is derived from an EMBL/GenBank/DDBJ whole genome shotgun (WGS) entry which is preliminary data.</text>
</comment>
<protein>
    <submittedName>
        <fullName evidence="1">Uncharacterized protein</fullName>
    </submittedName>
</protein>
<sequence>MPRRYPSLRTFKAFYIIPERGSLSEDDECCICFDPYNDITHQAVGVTSNSECEHIFGRQCLEAWLDSTNPNKNTCPVCRRKWYTKRSTSLPTPRDLDTAQVLELSAQAGISLLAAGTRALRRIPRGDLLQAGHDLSVAQQVERLASIMEAMEAWERTSILPLDPEVRVRLQQVEGRMHAFLQRHTTTGDASTGSNVRSQPNAILQSGSQRNSNHPPEPSAPNHDHDQLPARLFHLPHRGTPDRLDFAALSRARSTSQSSRTVLRTRLPLPVSRTGALFSPGAITRQPSYQSRSHLTADLATTEEHVRANGSEAPQSSSPRESRPSLLRRNSLNDMVAVNDNLSPSSFASAAASRAMNGDANRRQHAREGLHRPDQDQFLLPRRQISTRYGTDGMSLAESRQLGHLSTEPLLAPSMSQQPTALRSLATAIDSPRGLLHMMSFPNFRDLIVPNRTR</sequence>
<reference evidence="1" key="1">
    <citation type="submission" date="2022-11" db="EMBL/GenBank/DDBJ databases">
        <title>Genome Sequence of Boeremia exigua.</title>
        <authorList>
            <person name="Buettner E."/>
        </authorList>
    </citation>
    <scope>NUCLEOTIDE SEQUENCE</scope>
    <source>
        <strain evidence="1">CU02</strain>
    </source>
</reference>